<dbReference type="KEGG" id="trz:GWP43_06515"/>
<name>A0A6P1Y0B8_9SPIR</name>
<protein>
    <submittedName>
        <fullName evidence="1">Uncharacterized protein</fullName>
    </submittedName>
</protein>
<sequence length="200" mass="23037">MKIYNITSYAGKDSFAILRPSNKQNIKEVDVLDVWWDDWCSGGDKIGDFVFCYAINVCKDSIFKLLKENFKELKSVELRYNKTDKELNAKEIRRLKWLPKEAIPLTAFFSPISFDCLPQSTIIRSERGIEEIIGVADLRGDVIIPREQGKGLFFSSDVIGDFDFFTLTNSGFLLCTERVKEFCKNNNYENVVFLEIGEII</sequence>
<accession>A0A6P1Y0B8</accession>
<reference evidence="1 2" key="1">
    <citation type="submission" date="2020-01" db="EMBL/GenBank/DDBJ databases">
        <title>Complete genome sequence of a human oral phylogroup 1 Treponema sp. strain ATCC 700766, originally isolated from periodontitis dental plaque.</title>
        <authorList>
            <person name="Chan Y."/>
            <person name="Huo Y.-B."/>
            <person name="Yu X.-L."/>
            <person name="Zeng H."/>
            <person name="Leung W.-K."/>
            <person name="Watt R.M."/>
        </authorList>
    </citation>
    <scope>NUCLEOTIDE SEQUENCE [LARGE SCALE GENOMIC DNA]</scope>
    <source>
        <strain evidence="1 2">OMZ 804</strain>
    </source>
</reference>
<dbReference type="Proteomes" id="UP000464374">
    <property type="component" value="Chromosome"/>
</dbReference>
<proteinExistence type="predicted"/>
<dbReference type="EMBL" id="CP048020">
    <property type="protein sequence ID" value="QHX43151.1"/>
    <property type="molecule type" value="Genomic_DNA"/>
</dbReference>
<dbReference type="RefSeq" id="WP_162663482.1">
    <property type="nucleotide sequence ID" value="NZ_CP048020.1"/>
</dbReference>
<evidence type="ECO:0000313" key="2">
    <source>
        <dbReference type="Proteomes" id="UP000464374"/>
    </source>
</evidence>
<dbReference type="AlphaFoldDB" id="A0A6P1Y0B8"/>
<gene>
    <name evidence="1" type="ORF">GWP43_06515</name>
</gene>
<organism evidence="1 2">
    <name type="scientific">Treponema vincentii</name>
    <dbReference type="NCBI Taxonomy" id="69710"/>
    <lineage>
        <taxon>Bacteria</taxon>
        <taxon>Pseudomonadati</taxon>
        <taxon>Spirochaetota</taxon>
        <taxon>Spirochaetia</taxon>
        <taxon>Spirochaetales</taxon>
        <taxon>Treponemataceae</taxon>
        <taxon>Treponema</taxon>
    </lineage>
</organism>
<evidence type="ECO:0000313" key="1">
    <source>
        <dbReference type="EMBL" id="QHX43151.1"/>
    </source>
</evidence>